<accession>A0A8C4N4C3</accession>
<dbReference type="Ensembl" id="ENSEBUT00000002374.1">
    <property type="protein sequence ID" value="ENSEBUP00000002028.1"/>
    <property type="gene ID" value="ENSEBUG00000001562.1"/>
</dbReference>
<dbReference type="AlphaFoldDB" id="A0A8C4N4C3"/>
<dbReference type="Proteomes" id="UP000694388">
    <property type="component" value="Unplaced"/>
</dbReference>
<evidence type="ECO:0000313" key="3">
    <source>
        <dbReference type="Ensembl" id="ENSEBUP00000002028.1"/>
    </source>
</evidence>
<evidence type="ECO:0000256" key="2">
    <source>
        <dbReference type="SAM" id="Phobius"/>
    </source>
</evidence>
<dbReference type="InterPro" id="IPR008075">
    <property type="entry name" value="LIMR"/>
</dbReference>
<feature type="transmembrane region" description="Helical" evidence="2">
    <location>
        <begin position="108"/>
        <end position="129"/>
    </location>
</feature>
<dbReference type="OMA" id="LICENQT"/>
<proteinExistence type="inferred from homology"/>
<evidence type="ECO:0000313" key="4">
    <source>
        <dbReference type="Proteomes" id="UP000694388"/>
    </source>
</evidence>
<reference evidence="3" key="2">
    <citation type="submission" date="2025-09" db="UniProtKB">
        <authorList>
            <consortium name="Ensembl"/>
        </authorList>
    </citation>
    <scope>IDENTIFICATION</scope>
</reference>
<feature type="transmembrane region" description="Helical" evidence="2">
    <location>
        <begin position="297"/>
        <end position="318"/>
    </location>
</feature>
<feature type="transmembrane region" description="Helical" evidence="2">
    <location>
        <begin position="141"/>
        <end position="164"/>
    </location>
</feature>
<dbReference type="GO" id="GO:0007165">
    <property type="term" value="P:signal transduction"/>
    <property type="evidence" value="ECO:0007669"/>
    <property type="project" value="TreeGrafter"/>
</dbReference>
<dbReference type="InterPro" id="IPR006876">
    <property type="entry name" value="LMBR1-like_membr_prot"/>
</dbReference>
<dbReference type="PANTHER" id="PTHR12625">
    <property type="entry name" value="LIPOCALIN-1 INTERACTING MEMBRANE RECEPTOR LIMR"/>
    <property type="match status" value="1"/>
</dbReference>
<organism evidence="3 4">
    <name type="scientific">Eptatretus burgeri</name>
    <name type="common">Inshore hagfish</name>
    <dbReference type="NCBI Taxonomy" id="7764"/>
    <lineage>
        <taxon>Eukaryota</taxon>
        <taxon>Metazoa</taxon>
        <taxon>Chordata</taxon>
        <taxon>Craniata</taxon>
        <taxon>Vertebrata</taxon>
        <taxon>Cyclostomata</taxon>
        <taxon>Myxini</taxon>
        <taxon>Myxiniformes</taxon>
        <taxon>Myxinidae</taxon>
        <taxon>Eptatretinae</taxon>
        <taxon>Eptatretus</taxon>
    </lineage>
</organism>
<feature type="transmembrane region" description="Helical" evidence="2">
    <location>
        <begin position="338"/>
        <end position="361"/>
    </location>
</feature>
<keyword evidence="2" id="KW-1133">Transmembrane helix</keyword>
<keyword evidence="4" id="KW-1185">Reference proteome</keyword>
<feature type="transmembrane region" description="Helical" evidence="2">
    <location>
        <begin position="61"/>
        <end position="87"/>
    </location>
</feature>
<keyword evidence="2" id="KW-0812">Transmembrane</keyword>
<dbReference type="GO" id="GO:0004888">
    <property type="term" value="F:transmembrane signaling receptor activity"/>
    <property type="evidence" value="ECO:0007669"/>
    <property type="project" value="TreeGrafter"/>
</dbReference>
<comment type="similarity">
    <text evidence="1">Belongs to the LIMR family.</text>
</comment>
<feature type="transmembrane region" description="Helical" evidence="2">
    <location>
        <begin position="18"/>
        <end position="41"/>
    </location>
</feature>
<name>A0A8C4N4C3_EPTBU</name>
<protein>
    <submittedName>
        <fullName evidence="3">Limb development membrane protein 1-like</fullName>
    </submittedName>
</protein>
<keyword evidence="2" id="KW-0472">Membrane</keyword>
<evidence type="ECO:0000256" key="1">
    <source>
        <dbReference type="ARBA" id="ARBA00010487"/>
    </source>
</evidence>
<dbReference type="Pfam" id="PF04791">
    <property type="entry name" value="LMBR1"/>
    <property type="match status" value="1"/>
</dbReference>
<dbReference type="GeneTree" id="ENSGT00390000007809"/>
<reference evidence="3" key="1">
    <citation type="submission" date="2025-08" db="UniProtKB">
        <authorList>
            <consortium name="Ensembl"/>
        </authorList>
    </citation>
    <scope>IDENTIFICATION</scope>
</reference>
<dbReference type="GO" id="GO:0005886">
    <property type="term" value="C:plasma membrane"/>
    <property type="evidence" value="ECO:0007669"/>
    <property type="project" value="TreeGrafter"/>
</dbReference>
<dbReference type="PANTHER" id="PTHR12625:SF0">
    <property type="entry name" value="PROTEIN LILIPOD"/>
    <property type="match status" value="1"/>
</dbReference>
<sequence>FFTLTRNIKVRSNRATNFWLCTFTLAVSLGAVLLLPISIISNEVLLSFPHSYYMQWLNGSLIHGLWNLVFLFSNLSLVFLMPFAYFFMESEGFPGSRKGIVARLYETFVVLFLLALLVLGIVWVALALIDGDAASRQSLSGRLVCCSLLPLTVCTPFGLARMFTITGQLLVKPRLLEDLDDQINTQRMQENVLIRQLNGTLVCKGCTVLFKRKKASPWQRNLGYPLVMLLLLAFTGISVLIVCFHILELLIDETAMPKTAQVCSVCCVLAFHDDLYQPLFIHPQFLICLLLQQLSIFLFQIIYNCVSLLILSSALPILSRTIGITNFDLLGNFGTYNWLGNFYIVLSYNFLFAGLSTLCLVTKFTATVRKELFKALGRFSRMWLLLICENQTWV</sequence>
<feature type="transmembrane region" description="Helical" evidence="2">
    <location>
        <begin position="222"/>
        <end position="247"/>
    </location>
</feature>
<dbReference type="PRINTS" id="PR01692">
    <property type="entry name" value="LIPOCALINIMR"/>
</dbReference>